<keyword evidence="3" id="KW-1185">Reference proteome</keyword>
<reference evidence="2" key="1">
    <citation type="submission" date="2023-10" db="EMBL/GenBank/DDBJ databases">
        <authorList>
            <person name="Chen Y."/>
            <person name="Shah S."/>
            <person name="Dougan E. K."/>
            <person name="Thang M."/>
            <person name="Chan C."/>
        </authorList>
    </citation>
    <scope>NUCLEOTIDE SEQUENCE [LARGE SCALE GENOMIC DNA]</scope>
</reference>
<gene>
    <name evidence="2" type="ORF">PCOR1329_LOCUS4442</name>
</gene>
<feature type="compositionally biased region" description="Acidic residues" evidence="1">
    <location>
        <begin position="48"/>
        <end position="60"/>
    </location>
</feature>
<dbReference type="Proteomes" id="UP001189429">
    <property type="component" value="Unassembled WGS sequence"/>
</dbReference>
<evidence type="ECO:0000313" key="2">
    <source>
        <dbReference type="EMBL" id="CAK0794466.1"/>
    </source>
</evidence>
<accession>A0ABN9PS04</accession>
<comment type="caution">
    <text evidence="2">The sequence shown here is derived from an EMBL/GenBank/DDBJ whole genome shotgun (WGS) entry which is preliminary data.</text>
</comment>
<feature type="region of interest" description="Disordered" evidence="1">
    <location>
        <begin position="1"/>
        <end position="86"/>
    </location>
</feature>
<name>A0ABN9PS04_9DINO</name>
<evidence type="ECO:0000313" key="3">
    <source>
        <dbReference type="Proteomes" id="UP001189429"/>
    </source>
</evidence>
<feature type="compositionally biased region" description="Basic and acidic residues" evidence="1">
    <location>
        <begin position="61"/>
        <end position="72"/>
    </location>
</feature>
<evidence type="ECO:0000256" key="1">
    <source>
        <dbReference type="SAM" id="MobiDB-lite"/>
    </source>
</evidence>
<sequence>MSKTGGECHVDPGRKTGTATAGAPDEGGQRSAQASTDRGIQVHHGERDEEDDDKDEEEGGERERESERERAPRVPYSVTSTVRRGGASMPSVSAFLCWEETPARTRWNLRRMWRRCVREILWDPDSAELSSNFPCCDELD</sequence>
<feature type="compositionally biased region" description="Basic and acidic residues" evidence="1">
    <location>
        <begin position="1"/>
        <end position="14"/>
    </location>
</feature>
<protein>
    <submittedName>
        <fullName evidence="2">Uncharacterized protein</fullName>
    </submittedName>
</protein>
<proteinExistence type="predicted"/>
<organism evidence="2 3">
    <name type="scientific">Prorocentrum cordatum</name>
    <dbReference type="NCBI Taxonomy" id="2364126"/>
    <lineage>
        <taxon>Eukaryota</taxon>
        <taxon>Sar</taxon>
        <taxon>Alveolata</taxon>
        <taxon>Dinophyceae</taxon>
        <taxon>Prorocentrales</taxon>
        <taxon>Prorocentraceae</taxon>
        <taxon>Prorocentrum</taxon>
    </lineage>
</organism>
<dbReference type="EMBL" id="CAUYUJ010001147">
    <property type="protein sequence ID" value="CAK0794466.1"/>
    <property type="molecule type" value="Genomic_DNA"/>
</dbReference>